<protein>
    <recommendedName>
        <fullName evidence="2">DNA-binding protein</fullName>
    </recommendedName>
</protein>
<evidence type="ECO:0000313" key="1">
    <source>
        <dbReference type="EMBL" id="ANI75624.1"/>
    </source>
</evidence>
<reference evidence="1" key="1">
    <citation type="submission" date="2016-03" db="EMBL/GenBank/DDBJ databases">
        <title>Resistome analysis of KPC-2-producing Escherichia coli ST224 strain isolated in Brazil using whole genome sequencing.</title>
        <authorList>
            <person name="Rossi I.G."/>
            <person name="Araujo B.F."/>
            <person name="Cerdeira L.T."/>
            <person name="Campos P.A."/>
            <person name="Royer S."/>
            <person name="Ferreira M.L."/>
            <person name="Batistao D.W.F."/>
            <person name="Souza T.A."/>
            <person name="Vancan S.I.S."/>
            <person name="Lincopan N."/>
            <person name="Gontijo-Filho P.P."/>
            <person name="Ribas R.M."/>
        </authorList>
    </citation>
    <scope>NUCLEOTIDE SEQUENCE</scope>
    <source>
        <strain evidence="1">ECO37</strain>
        <plasmid evidence="1">ECO37P2</plasmid>
    </source>
</reference>
<geneLocation type="plasmid" evidence="1">
    <name>ECO37P2</name>
</geneLocation>
<dbReference type="EMBL" id="KU963390">
    <property type="protein sequence ID" value="ANI75624.1"/>
    <property type="molecule type" value="Genomic_DNA"/>
</dbReference>
<name>A0A191T946_ECOLX</name>
<organism evidence="1">
    <name type="scientific">Escherichia coli</name>
    <dbReference type="NCBI Taxonomy" id="562"/>
    <lineage>
        <taxon>Bacteria</taxon>
        <taxon>Pseudomonadati</taxon>
        <taxon>Pseudomonadota</taxon>
        <taxon>Gammaproteobacteria</taxon>
        <taxon>Enterobacterales</taxon>
        <taxon>Enterobacteriaceae</taxon>
        <taxon>Escherichia</taxon>
    </lineage>
</organism>
<dbReference type="AlphaFoldDB" id="A0A191T946"/>
<proteinExistence type="predicted"/>
<sequence>MSDKKGILTIDFKSFADALKITEGELAYLLENDQVYKSIPLPKPINVGWNRKRKFNFKDVSNFLELLNKTK</sequence>
<keyword evidence="1" id="KW-0614">Plasmid</keyword>
<evidence type="ECO:0008006" key="2">
    <source>
        <dbReference type="Google" id="ProtNLM"/>
    </source>
</evidence>
<dbReference type="RefSeq" id="WP_100027614.1">
    <property type="nucleotide sequence ID" value="NZ_BFMM01000488.1"/>
</dbReference>
<accession>A0A191T946</accession>